<dbReference type="InterPro" id="IPR020846">
    <property type="entry name" value="MFS_dom"/>
</dbReference>
<keyword evidence="5" id="KW-0997">Cell inner membrane</keyword>
<feature type="transmembrane region" description="Helical" evidence="9">
    <location>
        <begin position="349"/>
        <end position="366"/>
    </location>
</feature>
<sequence length="474" mass="52975">MRQIPLCRETIIYYFAALEAIQMEDNDHIGARLDRLPLSLFHFRIFGIISFGLLLTGFLSYSGNVVLAKLINNGWSNNYLNAAFTSALMLGYFIGSLTGGFIGDYLGRRKAFRMNLLLVGISATAAAFVPNMYWLIFFRCLMGTGMGALIMVGYASFTEFIPPVVRGKWSARLSFVGNWSPMLSAGIGVVVIAFLSWRMMFLLGGIGMLLAWSLSGKYFIESPRWLAGKGRQREAEQQLLMIESQIEKEKSIILPPHQESNKSMESRFENGTFWLLFKGQMLRRTLVAITVLIAMNISLYTITVWIPTIFVNSGIDVTKSIFMTAIIMIGAPVGIFIAALIIDHFPRRLFGSLLLIVIAVVGYFYSIQTEEWAILVYGLVMISFLYMYVCFASAVYVPELWPTHLRLRGSGFVNAVGRIVAVFTPYGVAVLLTRYGSVTVFVVLGMLLVTCALILFCFGIETRRVSLEALSSLR</sequence>
<dbReference type="GO" id="GO:0005886">
    <property type="term" value="C:plasma membrane"/>
    <property type="evidence" value="ECO:0007669"/>
    <property type="project" value="UniProtKB-SubCell"/>
</dbReference>
<evidence type="ECO:0000256" key="4">
    <source>
        <dbReference type="ARBA" id="ARBA00022475"/>
    </source>
</evidence>
<comment type="subcellular location">
    <subcellularLocation>
        <location evidence="1">Cell inner membrane</location>
        <topology evidence="1">Multi-pass membrane protein</topology>
    </subcellularLocation>
</comment>
<evidence type="ECO:0000256" key="8">
    <source>
        <dbReference type="ARBA" id="ARBA00023136"/>
    </source>
</evidence>
<dbReference type="Pfam" id="PF07690">
    <property type="entry name" value="MFS_1"/>
    <property type="match status" value="1"/>
</dbReference>
<accession>A0A0K0HA49</accession>
<proteinExistence type="inferred from homology"/>
<dbReference type="InterPro" id="IPR011701">
    <property type="entry name" value="MFS"/>
</dbReference>
<feature type="transmembrane region" description="Helical" evidence="9">
    <location>
        <begin position="409"/>
        <end position="432"/>
    </location>
</feature>
<feature type="transmembrane region" description="Helical" evidence="9">
    <location>
        <begin position="201"/>
        <end position="220"/>
    </location>
</feature>
<dbReference type="SUPFAM" id="SSF103473">
    <property type="entry name" value="MFS general substrate transporter"/>
    <property type="match status" value="1"/>
</dbReference>
<evidence type="ECO:0000256" key="3">
    <source>
        <dbReference type="ARBA" id="ARBA00022448"/>
    </source>
</evidence>
<dbReference type="EMBL" id="FR877557">
    <property type="protein sequence ID" value="CCC30235.1"/>
    <property type="molecule type" value="Genomic_DNA"/>
</dbReference>
<name>A0A0K0HA49_SALBC</name>
<evidence type="ECO:0000256" key="7">
    <source>
        <dbReference type="ARBA" id="ARBA00022989"/>
    </source>
</evidence>
<feature type="transmembrane region" description="Helical" evidence="9">
    <location>
        <begin position="438"/>
        <end position="460"/>
    </location>
</feature>
<comment type="similarity">
    <text evidence="2">Belongs to the major facilitator superfamily. Sugar transporter (TC 2.A.1.1) family.</text>
</comment>
<feature type="transmembrane region" description="Helical" evidence="9">
    <location>
        <begin position="173"/>
        <end position="195"/>
    </location>
</feature>
<keyword evidence="8 9" id="KW-0472">Membrane</keyword>
<keyword evidence="7 9" id="KW-1133">Transmembrane helix</keyword>
<dbReference type="GO" id="GO:0022857">
    <property type="term" value="F:transmembrane transporter activity"/>
    <property type="evidence" value="ECO:0007669"/>
    <property type="project" value="InterPro"/>
</dbReference>
<dbReference type="PANTHER" id="PTHR23511:SF34">
    <property type="entry name" value="SYNAPTIC VESICLE GLYCOPROTEIN 2"/>
    <property type="match status" value="1"/>
</dbReference>
<feature type="transmembrane region" description="Helical" evidence="9">
    <location>
        <begin position="286"/>
        <end position="309"/>
    </location>
</feature>
<dbReference type="eggNOG" id="COG2814">
    <property type="taxonomic scope" value="Bacteria"/>
</dbReference>
<protein>
    <submittedName>
        <fullName evidence="11">Putative membrane transport protein</fullName>
    </submittedName>
</protein>
<evidence type="ECO:0000256" key="5">
    <source>
        <dbReference type="ARBA" id="ARBA00022519"/>
    </source>
</evidence>
<evidence type="ECO:0000256" key="6">
    <source>
        <dbReference type="ARBA" id="ARBA00022692"/>
    </source>
</evidence>
<gene>
    <name evidence="11" type="ordered locus">SBG_1145</name>
</gene>
<feature type="transmembrane region" description="Helical" evidence="9">
    <location>
        <begin position="142"/>
        <end position="161"/>
    </location>
</feature>
<organism evidence="11 12">
    <name type="scientific">Salmonella bongori (strain ATCC 43975 / DSM 13772 / NCTC 12419)</name>
    <dbReference type="NCBI Taxonomy" id="218493"/>
    <lineage>
        <taxon>Bacteria</taxon>
        <taxon>Pseudomonadati</taxon>
        <taxon>Pseudomonadota</taxon>
        <taxon>Gammaproteobacteria</taxon>
        <taxon>Enterobacterales</taxon>
        <taxon>Enterobacteriaceae</taxon>
        <taxon>Salmonella</taxon>
    </lineage>
</organism>
<dbReference type="Gene3D" id="1.20.1250.20">
    <property type="entry name" value="MFS general substrate transporter like domains"/>
    <property type="match status" value="1"/>
</dbReference>
<dbReference type="PANTHER" id="PTHR23511">
    <property type="entry name" value="SYNAPTIC VESICLE GLYCOPROTEIN 2"/>
    <property type="match status" value="1"/>
</dbReference>
<evidence type="ECO:0000313" key="12">
    <source>
        <dbReference type="Proteomes" id="UP000000289"/>
    </source>
</evidence>
<dbReference type="Proteomes" id="UP000000289">
    <property type="component" value="Chromosome"/>
</dbReference>
<keyword evidence="4" id="KW-1003">Cell membrane</keyword>
<keyword evidence="6 9" id="KW-0812">Transmembrane</keyword>
<dbReference type="CDD" id="cd17316">
    <property type="entry name" value="MFS_SV2_like"/>
    <property type="match status" value="1"/>
</dbReference>
<feature type="transmembrane region" description="Helical" evidence="9">
    <location>
        <begin position="115"/>
        <end position="136"/>
    </location>
</feature>
<evidence type="ECO:0000256" key="1">
    <source>
        <dbReference type="ARBA" id="ARBA00004429"/>
    </source>
</evidence>
<feature type="transmembrane region" description="Helical" evidence="9">
    <location>
        <begin position="321"/>
        <end position="342"/>
    </location>
</feature>
<feature type="transmembrane region" description="Helical" evidence="9">
    <location>
        <begin position="82"/>
        <end position="103"/>
    </location>
</feature>
<keyword evidence="3" id="KW-0813">Transport</keyword>
<evidence type="ECO:0000313" key="11">
    <source>
        <dbReference type="EMBL" id="CCC30235.1"/>
    </source>
</evidence>
<feature type="transmembrane region" description="Helical" evidence="9">
    <location>
        <begin position="372"/>
        <end position="397"/>
    </location>
</feature>
<dbReference type="KEGG" id="sbg:SBG_1145"/>
<dbReference type="InterPro" id="IPR036259">
    <property type="entry name" value="MFS_trans_sf"/>
</dbReference>
<feature type="domain" description="Major facilitator superfamily (MFS) profile" evidence="10">
    <location>
        <begin position="45"/>
        <end position="463"/>
    </location>
</feature>
<evidence type="ECO:0000256" key="9">
    <source>
        <dbReference type="SAM" id="Phobius"/>
    </source>
</evidence>
<dbReference type="AlphaFoldDB" id="A0A0K0HA49"/>
<evidence type="ECO:0000256" key="2">
    <source>
        <dbReference type="ARBA" id="ARBA00010992"/>
    </source>
</evidence>
<feature type="transmembrane region" description="Helical" evidence="9">
    <location>
        <begin position="41"/>
        <end position="62"/>
    </location>
</feature>
<reference evidence="11 12" key="1">
    <citation type="journal article" date="2011" name="PLoS Pathog.">
        <title>Salmonella bongori provides insights into the evolution of the Salmonellae.</title>
        <authorList>
            <person name="Fookes M."/>
            <person name="Schroeder G.N."/>
            <person name="Langridge G.C."/>
            <person name="Blondel C.J."/>
            <person name="Mammina C."/>
            <person name="Connor T.R."/>
            <person name="Seth-Smith H."/>
            <person name="Vernikos G.S."/>
            <person name="Robinson K.S."/>
            <person name="Sanders M."/>
            <person name="Petty N.K."/>
            <person name="Kingsley R.A."/>
            <person name="Baumler A.J."/>
            <person name="Nuccio S.P."/>
            <person name="Contreras I."/>
            <person name="Santiviago C.A."/>
            <person name="Maskell D."/>
            <person name="Barrow P."/>
            <person name="Humphrey T."/>
            <person name="Nastasi A."/>
            <person name="Roberts M."/>
            <person name="Frankel G."/>
            <person name="Parkhill J."/>
            <person name="Dougan G."/>
            <person name="Thomson N.R."/>
        </authorList>
    </citation>
    <scope>NUCLEOTIDE SEQUENCE [LARGE SCALE GENOMIC DNA]</scope>
    <source>
        <strain evidence="12">ATCC 43975 / DSM 13772 / NCTC 12419</strain>
    </source>
</reference>
<dbReference type="PROSITE" id="PS50850">
    <property type="entry name" value="MFS"/>
    <property type="match status" value="1"/>
</dbReference>
<evidence type="ECO:0000259" key="10">
    <source>
        <dbReference type="PROSITE" id="PS50850"/>
    </source>
</evidence>